<protein>
    <recommendedName>
        <fullName evidence="7">A kinase-anchoring proteins AKAP-5 and AKAP-12 calmodulin (CaM)-binding domain-containing protein</fullName>
    </recommendedName>
</protein>
<feature type="compositionally biased region" description="Basic and acidic residues" evidence="6">
    <location>
        <begin position="158"/>
        <end position="192"/>
    </location>
</feature>
<dbReference type="InterPro" id="IPR028540">
    <property type="entry name" value="AKAP12"/>
</dbReference>
<evidence type="ECO:0000256" key="6">
    <source>
        <dbReference type="SAM" id="MobiDB-lite"/>
    </source>
</evidence>
<keyword evidence="3" id="KW-0112">Calmodulin-binding</keyword>
<name>A0AAR2LP40_PYGNA</name>
<dbReference type="GeneID" id="108424500"/>
<evidence type="ECO:0000256" key="3">
    <source>
        <dbReference type="ARBA" id="ARBA00022860"/>
    </source>
</evidence>
<dbReference type="InterPro" id="IPR001573">
    <property type="entry name" value="AKAP_WSK"/>
</dbReference>
<feature type="region of interest" description="Disordered" evidence="6">
    <location>
        <begin position="1"/>
        <end position="113"/>
    </location>
</feature>
<dbReference type="CTD" id="567365"/>
<dbReference type="GO" id="GO:0051018">
    <property type="term" value="F:protein kinase A binding"/>
    <property type="evidence" value="ECO:0007669"/>
    <property type="project" value="InterPro"/>
</dbReference>
<dbReference type="Ensembl" id="ENSPNAT00000048410.1">
    <property type="protein sequence ID" value="ENSPNAP00000076432.1"/>
    <property type="gene ID" value="ENSPNAG00000037864.1"/>
</dbReference>
<feature type="compositionally biased region" description="Acidic residues" evidence="6">
    <location>
        <begin position="343"/>
        <end position="356"/>
    </location>
</feature>
<sequence length="1671" mass="181436">MGASTSAQSPGEEVEDAEEKLQKNGQISISSLNGKTEEQTDINGHTEDDTLAKVGQTDAMPQKEDSPETIEVLQDDVSPQVNGEQEEDKSDDIVKPEAIEEKAAEEKPSESNEVGFKKIFRFVGFKFTLKKDKNEKTEPVQLLTVKETEEGASEAAAEESKEETVTEEVKPKDENAPDAPETDKEVTTKDAVEAEAADLPATDAPAETVTDSIAEPEQQQAKETPPDNEAAEEVATTPEKEKEPEAQTESPTSPPCQETQSPFKRFFTQGIFSNLRKKTSFKKSKDEESVKEKALEEDIKEAEEKAEEAVTEDKEVKEDVEEGATGEKAEESAPSEETKVEASPEELPSDTEDQKEEEPKVQAEATVQTEPASETEPAQEAERVAQAVACEVAETPVSDVIDEAKPTDDTKLADDKPSESAEEQQSSEKSEAEATTEPEAVSSQEKSKAQGSPLKKLFTGAGLKKLSSKKQKGKKEAESKLTESGEQVVEQIQSSTESAEPQKPDSRPSSPEPEESGEHVVEEASQPEAKVEAESEAVTSDNEKKKDGILPWASFKKLVTPKKRVKRPSESEDEAPGDKPKSATLSSTESAVLDDKTEETKPSDEVKEEAKEESQAESKVETKAEKLEQSTEEPKKKMDTSVSWEALICVGSAKKRARKSSDSDDDETKIEEEVQQSGEEQTKTAESPLGSSQEADHENLASSPEPEGELVSTWESFKRLVTHRKKPKPEDKSDEASGPEQTISDSEVPKEESSFSFKKLIPRRKKKADAKQGPSSDVGSAEEDSDTPAVVPLSEYDNEQSEKVEMEKKEETKTEDATLEATPVTPAKASAEDRSPSWISAAVEKTEDEAEGKQLSDIPEEGDTAATPKSTDNTIADDIVEFTSEAVTALEQAEETEMVSAVSRITVSPVTSGETTPVPGDGVVKADVILQEAVETISVRSSAMAVTITEEQKKIIAVSTSPVQVESTIKEEKVVLLAHDKSEATAVCTGLHTSEIKDVEEESPVKTSVESVSAVSEALPIEVAIEDQTPKPEEAGMDKENIFEAQVNKVQAEYKEQLQTPIENAMEDTAQVEAVKETPEAEIVNELQEATAVKVAVLTAVQQEVQILEEPLVAENSPKVETEGPIEPSVEEPVCAQTVEVTEIAVAEGENVQELKEIKESVSGVEVLPVEGVAMAVSEEITPSLADTPTAETVESKEDLIPVVAPTEKSAVTEEIVCVSPASAFETEAELKKEAGIKEVPTVELTDNHNIQLTVKDVEVVSAKVEAEVHVEVSEKVQEEVEPLQVMDIKEAEAIQEQSTVIVQEVIQNVVENLGEMQKEQELSEEPVEEKVSSTTASEEASKPKDELAASEKAEEKIVLTVTAEEEKPSADVPVHEEKPLADSSVQEEKPADDLLVQEQKTSTETTSEKPLTSETENTAEEQQTRVITERSPIEVSEAIQISETVPVAITDEIKPEQEELAKVSVDAMQQDTDVIKQEVEVREVEKNIEEKTVAENTESEDGKCEVEEGLKEVPKGTQKVTTETLVSETPEESSQTTMATLVSTKQAQMIEDQCQVETTMEINVGIINVVDADEGAIQDTDTSMKGDSSQNQVPVEDKSTVLEEAQKDISAQDMKETKEGSEDAICQKTDAKASEVKLAVEETVNAIKEEEVTEIPNETDPASPETATVS</sequence>
<dbReference type="Pfam" id="PF03832">
    <property type="entry name" value="WSK"/>
    <property type="match status" value="2"/>
</dbReference>
<feature type="compositionally biased region" description="Basic and acidic residues" evidence="6">
    <location>
        <begin position="593"/>
        <end position="639"/>
    </location>
</feature>
<feature type="compositionally biased region" description="Basic and acidic residues" evidence="6">
    <location>
        <begin position="325"/>
        <end position="342"/>
    </location>
</feature>
<feature type="region of interest" description="Disordered" evidence="6">
    <location>
        <begin position="1318"/>
        <end position="1432"/>
    </location>
</feature>
<evidence type="ECO:0000256" key="1">
    <source>
        <dbReference type="ARBA" id="ARBA00004635"/>
    </source>
</evidence>
<feature type="compositionally biased region" description="Polar residues" evidence="6">
    <location>
        <begin position="484"/>
        <end position="499"/>
    </location>
</feature>
<reference evidence="8" key="2">
    <citation type="submission" date="2025-08" db="UniProtKB">
        <authorList>
            <consortium name="Ensembl"/>
        </authorList>
    </citation>
    <scope>IDENTIFICATION</scope>
</reference>
<dbReference type="PROSITE" id="PS51893">
    <property type="entry name" value="AKAP_CAM_BD"/>
    <property type="match status" value="2"/>
</dbReference>
<feature type="compositionally biased region" description="Basic and acidic residues" evidence="6">
    <location>
        <begin position="307"/>
        <end position="317"/>
    </location>
</feature>
<dbReference type="GO" id="GO:0007165">
    <property type="term" value="P:signal transduction"/>
    <property type="evidence" value="ECO:0007669"/>
    <property type="project" value="TreeGrafter"/>
</dbReference>
<feature type="compositionally biased region" description="Low complexity" evidence="6">
    <location>
        <begin position="433"/>
        <end position="443"/>
    </location>
</feature>
<dbReference type="RefSeq" id="XP_017548052.1">
    <property type="nucleotide sequence ID" value="XM_017692563.2"/>
</dbReference>
<feature type="domain" description="A kinase-anchoring proteins AKAP-5 and AKAP-12 calmodulin (CaM)-binding" evidence="7">
    <location>
        <begin position="549"/>
        <end position="569"/>
    </location>
</feature>
<feature type="region of interest" description="Disordered" evidence="6">
    <location>
        <begin position="1649"/>
        <end position="1671"/>
    </location>
</feature>
<evidence type="ECO:0000256" key="4">
    <source>
        <dbReference type="ARBA" id="ARBA00023136"/>
    </source>
</evidence>
<feature type="region of interest" description="Disordered" evidence="6">
    <location>
        <begin position="1580"/>
        <end position="1601"/>
    </location>
</feature>
<evidence type="ECO:0000256" key="2">
    <source>
        <dbReference type="ARBA" id="ARBA00022553"/>
    </source>
</evidence>
<reference evidence="8 9" key="1">
    <citation type="submission" date="2020-10" db="EMBL/GenBank/DDBJ databases">
        <title>Pygocentrus nattereri (red-bellied piranha) genome, fPygNat1, primary haplotype.</title>
        <authorList>
            <person name="Myers G."/>
            <person name="Meyer A."/>
            <person name="Karagic N."/>
            <person name="Pippel M."/>
            <person name="Winkler S."/>
            <person name="Tracey A."/>
            <person name="Wood J."/>
            <person name="Formenti G."/>
            <person name="Howe K."/>
            <person name="Fedrigo O."/>
            <person name="Jarvis E.D."/>
        </authorList>
    </citation>
    <scope>NUCLEOTIDE SEQUENCE [LARGE SCALE GENOMIC DNA]</scope>
</reference>
<dbReference type="GO" id="GO:0005737">
    <property type="term" value="C:cytoplasm"/>
    <property type="evidence" value="ECO:0007669"/>
    <property type="project" value="TreeGrafter"/>
</dbReference>
<dbReference type="GeneTree" id="ENSGT00730000111244"/>
<feature type="compositionally biased region" description="Basic and acidic residues" evidence="6">
    <location>
        <begin position="91"/>
        <end position="110"/>
    </location>
</feature>
<feature type="compositionally biased region" description="Acidic residues" evidence="6">
    <location>
        <begin position="663"/>
        <end position="674"/>
    </location>
</feature>
<feature type="compositionally biased region" description="Basic and acidic residues" evidence="6">
    <location>
        <begin position="800"/>
        <end position="816"/>
    </location>
</feature>
<dbReference type="GO" id="GO:0005516">
    <property type="term" value="F:calmodulin binding"/>
    <property type="evidence" value="ECO:0007669"/>
    <property type="project" value="UniProtKB-KW"/>
</dbReference>
<feature type="domain" description="A kinase-anchoring proteins AKAP-5 and AKAP-12 calmodulin (CaM)-binding" evidence="7">
    <location>
        <begin position="711"/>
        <end position="731"/>
    </location>
</feature>
<feature type="compositionally biased region" description="Basic and acidic residues" evidence="6">
    <location>
        <begin position="1365"/>
        <end position="1393"/>
    </location>
</feature>
<dbReference type="GO" id="GO:0010739">
    <property type="term" value="P:positive regulation of protein kinase A signaling"/>
    <property type="evidence" value="ECO:0007669"/>
    <property type="project" value="InterPro"/>
</dbReference>
<feature type="compositionally biased region" description="Polar residues" evidence="6">
    <location>
        <begin position="1580"/>
        <end position="1594"/>
    </location>
</feature>
<keyword evidence="9" id="KW-1185">Reference proteome</keyword>
<keyword evidence="5" id="KW-0449">Lipoprotein</keyword>
<comment type="subcellular location">
    <subcellularLocation>
        <location evidence="1">Membrane</location>
        <topology evidence="1">Lipid-anchor</topology>
    </subcellularLocation>
</comment>
<feature type="compositionally biased region" description="Basic and acidic residues" evidence="6">
    <location>
        <begin position="402"/>
        <end position="419"/>
    </location>
</feature>
<feature type="compositionally biased region" description="Basic and acidic residues" evidence="6">
    <location>
        <begin position="1501"/>
        <end position="1515"/>
    </location>
</feature>
<dbReference type="GO" id="GO:0090036">
    <property type="term" value="P:regulation of protein kinase C signaling"/>
    <property type="evidence" value="ECO:0007669"/>
    <property type="project" value="InterPro"/>
</dbReference>
<reference evidence="8" key="3">
    <citation type="submission" date="2025-09" db="UniProtKB">
        <authorList>
            <consortium name="Ensembl"/>
        </authorList>
    </citation>
    <scope>IDENTIFICATION</scope>
</reference>
<feature type="compositionally biased region" description="Basic and acidic residues" evidence="6">
    <location>
        <begin position="474"/>
        <end position="483"/>
    </location>
</feature>
<evidence type="ECO:0000313" key="8">
    <source>
        <dbReference type="Ensembl" id="ENSPNAP00000076432.1"/>
    </source>
</evidence>
<keyword evidence="4" id="KW-0472">Membrane</keyword>
<feature type="compositionally biased region" description="Low complexity" evidence="6">
    <location>
        <begin position="1398"/>
        <end position="1417"/>
    </location>
</feature>
<feature type="compositionally biased region" description="Low complexity" evidence="6">
    <location>
        <begin position="384"/>
        <end position="394"/>
    </location>
</feature>
<evidence type="ECO:0000256" key="5">
    <source>
        <dbReference type="ARBA" id="ARBA00023288"/>
    </source>
</evidence>
<evidence type="ECO:0000313" key="9">
    <source>
        <dbReference type="Proteomes" id="UP001501920"/>
    </source>
</evidence>
<dbReference type="PANTHER" id="PTHR23209:SF4">
    <property type="entry name" value="A-KINASE ANCHOR PROTEIN 12"/>
    <property type="match status" value="1"/>
</dbReference>
<organism evidence="8 9">
    <name type="scientific">Pygocentrus nattereri</name>
    <name type="common">Red-bellied piranha</name>
    <dbReference type="NCBI Taxonomy" id="42514"/>
    <lineage>
        <taxon>Eukaryota</taxon>
        <taxon>Metazoa</taxon>
        <taxon>Chordata</taxon>
        <taxon>Craniata</taxon>
        <taxon>Vertebrata</taxon>
        <taxon>Euteleostomi</taxon>
        <taxon>Actinopterygii</taxon>
        <taxon>Neopterygii</taxon>
        <taxon>Teleostei</taxon>
        <taxon>Ostariophysi</taxon>
        <taxon>Characiformes</taxon>
        <taxon>Characoidei</taxon>
        <taxon>Pygocentrus</taxon>
    </lineage>
</organism>
<accession>A0AAR2LP40</accession>
<feature type="compositionally biased region" description="Polar residues" evidence="6">
    <location>
        <begin position="23"/>
        <end position="34"/>
    </location>
</feature>
<dbReference type="PANTHER" id="PTHR23209">
    <property type="entry name" value="A-KINASE ANCHOR PROTEIN 12"/>
    <property type="match status" value="1"/>
</dbReference>
<feature type="compositionally biased region" description="Polar residues" evidence="6">
    <location>
        <begin position="1519"/>
        <end position="1538"/>
    </location>
</feature>
<evidence type="ECO:0000259" key="7">
    <source>
        <dbReference type="PROSITE" id="PS51893"/>
    </source>
</evidence>
<proteinExistence type="predicted"/>
<keyword evidence="2" id="KW-0597">Phosphoprotein</keyword>
<dbReference type="Proteomes" id="UP001501920">
    <property type="component" value="Chromosome 4"/>
</dbReference>
<feature type="compositionally biased region" description="Basic and acidic residues" evidence="6">
    <location>
        <begin position="283"/>
        <end position="297"/>
    </location>
</feature>
<feature type="region of interest" description="Disordered" evidence="6">
    <location>
        <begin position="1494"/>
        <end position="1538"/>
    </location>
</feature>
<feature type="compositionally biased region" description="Polar residues" evidence="6">
    <location>
        <begin position="247"/>
        <end position="262"/>
    </location>
</feature>
<feature type="compositionally biased region" description="Basic and acidic residues" evidence="6">
    <location>
        <begin position="1340"/>
        <end position="1358"/>
    </location>
</feature>
<dbReference type="GO" id="GO:0016020">
    <property type="term" value="C:membrane"/>
    <property type="evidence" value="ECO:0007669"/>
    <property type="project" value="UniProtKB-SubCell"/>
</dbReference>
<feature type="region of interest" description="Disordered" evidence="6">
    <location>
        <begin position="133"/>
        <end position="873"/>
    </location>
</feature>